<evidence type="ECO:0008006" key="4">
    <source>
        <dbReference type="Google" id="ProtNLM"/>
    </source>
</evidence>
<keyword evidence="1" id="KW-1133">Transmembrane helix</keyword>
<accession>A0A0X3AM76</accession>
<keyword evidence="1" id="KW-0472">Membrane</keyword>
<feature type="transmembrane region" description="Helical" evidence="1">
    <location>
        <begin position="90"/>
        <end position="112"/>
    </location>
</feature>
<dbReference type="Proteomes" id="UP000182761">
    <property type="component" value="Unassembled WGS sequence"/>
</dbReference>
<gene>
    <name evidence="2" type="ORF">Ga0061079_101265</name>
</gene>
<feature type="transmembrane region" description="Helical" evidence="1">
    <location>
        <begin position="6"/>
        <end position="39"/>
    </location>
</feature>
<evidence type="ECO:0000313" key="3">
    <source>
        <dbReference type="Proteomes" id="UP000182761"/>
    </source>
</evidence>
<sequence>MPDLIWIILVFILILIGIIGSVLPALPGIPIAFTGLLIYKLCPLGETLSWWWISFCAILTLLGMVINYFMPIFTVKQFGGSKYGAIGATIGIFVGFILPYGFLYGPFLGALIGELIYDFMDKKGAIKASLGALLGYILCMGVNIIICGITMTIFIIHLTFTYFSNN</sequence>
<feature type="transmembrane region" description="Helical" evidence="1">
    <location>
        <begin position="133"/>
        <end position="160"/>
    </location>
</feature>
<proteinExistence type="predicted"/>
<dbReference type="RefSeq" id="WP_055424670.1">
    <property type="nucleotide sequence ID" value="NZ_FCOR01000001.1"/>
</dbReference>
<reference evidence="2 3" key="1">
    <citation type="submission" date="2016-01" db="EMBL/GenBank/DDBJ databases">
        <authorList>
            <person name="McClelland M."/>
            <person name="Jain A."/>
            <person name="Saraogi P."/>
            <person name="Mendelson R."/>
            <person name="Westerman R."/>
            <person name="SanMiguel P."/>
            <person name="Csonka L."/>
        </authorList>
    </citation>
    <scope>NUCLEOTIDE SEQUENCE [LARGE SCALE GENOMIC DNA]</scope>
    <source>
        <strain evidence="2 3">R-53146</strain>
    </source>
</reference>
<keyword evidence="1" id="KW-0812">Transmembrane</keyword>
<dbReference type="EMBL" id="FCOR01000001">
    <property type="protein sequence ID" value="CVK15446.1"/>
    <property type="molecule type" value="Genomic_DNA"/>
</dbReference>
<dbReference type="STRING" id="1586267.GCA_001418685_00266"/>
<dbReference type="PANTHER" id="PTHR39165:SF1">
    <property type="entry name" value="DUF456 DOMAIN-CONTAINING PROTEIN"/>
    <property type="match status" value="1"/>
</dbReference>
<dbReference type="OrthoDB" id="9808460at2"/>
<dbReference type="Pfam" id="PF04306">
    <property type="entry name" value="DUF456"/>
    <property type="match status" value="1"/>
</dbReference>
<feature type="transmembrane region" description="Helical" evidence="1">
    <location>
        <begin position="51"/>
        <end position="70"/>
    </location>
</feature>
<dbReference type="AlphaFoldDB" id="A0A0X3AM76"/>
<dbReference type="PANTHER" id="PTHR39165">
    <property type="entry name" value="IG HYPOTHETICAL 17883"/>
    <property type="match status" value="1"/>
</dbReference>
<keyword evidence="3" id="KW-1185">Reference proteome</keyword>
<evidence type="ECO:0000313" key="2">
    <source>
        <dbReference type="EMBL" id="CVK15446.1"/>
    </source>
</evidence>
<protein>
    <recommendedName>
        <fullName evidence="4">DUF456 domain-containing protein</fullName>
    </recommendedName>
</protein>
<organism evidence="2 3">
    <name type="scientific">Apibacter mensalis</name>
    <dbReference type="NCBI Taxonomy" id="1586267"/>
    <lineage>
        <taxon>Bacteria</taxon>
        <taxon>Pseudomonadati</taxon>
        <taxon>Bacteroidota</taxon>
        <taxon>Flavobacteriia</taxon>
        <taxon>Flavobacteriales</taxon>
        <taxon>Weeksellaceae</taxon>
        <taxon>Apibacter</taxon>
    </lineage>
</organism>
<name>A0A0X3AM76_9FLAO</name>
<evidence type="ECO:0000256" key="1">
    <source>
        <dbReference type="SAM" id="Phobius"/>
    </source>
</evidence>
<dbReference type="InterPro" id="IPR007403">
    <property type="entry name" value="DUF456"/>
</dbReference>